<dbReference type="Pfam" id="PF00850">
    <property type="entry name" value="Hist_deacetyl"/>
    <property type="match status" value="1"/>
</dbReference>
<evidence type="ECO:0000256" key="10">
    <source>
        <dbReference type="SAM" id="MobiDB-lite"/>
    </source>
</evidence>
<accession>A0A9W7A3F8</accession>
<evidence type="ECO:0000256" key="2">
    <source>
        <dbReference type="ARBA" id="ARBA00007738"/>
    </source>
</evidence>
<dbReference type="Pfam" id="PF00169">
    <property type="entry name" value="PH"/>
    <property type="match status" value="1"/>
</dbReference>
<evidence type="ECO:0000256" key="7">
    <source>
        <dbReference type="ARBA" id="ARBA00023015"/>
    </source>
</evidence>
<evidence type="ECO:0000313" key="13">
    <source>
        <dbReference type="Proteomes" id="UP001165082"/>
    </source>
</evidence>
<protein>
    <recommendedName>
        <fullName evidence="3">histone deacetylase</fullName>
        <ecNumber evidence="3">3.5.1.98</ecNumber>
    </recommendedName>
</protein>
<dbReference type="InterPro" id="IPR011993">
    <property type="entry name" value="PH-like_dom_sf"/>
</dbReference>
<dbReference type="InterPro" id="IPR001849">
    <property type="entry name" value="PH_domain"/>
</dbReference>
<dbReference type="GO" id="GO:0141221">
    <property type="term" value="F:histone deacetylase activity, hydrolytic mechanism"/>
    <property type="evidence" value="ECO:0007669"/>
    <property type="project" value="UniProtKB-EC"/>
</dbReference>
<evidence type="ECO:0000259" key="11">
    <source>
        <dbReference type="PROSITE" id="PS50003"/>
    </source>
</evidence>
<dbReference type="AlphaFoldDB" id="A0A9W7A3F8"/>
<feature type="domain" description="PH" evidence="11">
    <location>
        <begin position="387"/>
        <end position="499"/>
    </location>
</feature>
<evidence type="ECO:0000256" key="5">
    <source>
        <dbReference type="ARBA" id="ARBA00022801"/>
    </source>
</evidence>
<dbReference type="EC" id="3.5.1.98" evidence="3"/>
<dbReference type="Gene3D" id="2.30.29.30">
    <property type="entry name" value="Pleckstrin-homology domain (PH domain)/Phosphotyrosine-binding domain (PTB)"/>
    <property type="match status" value="1"/>
</dbReference>
<keyword evidence="9" id="KW-0539">Nucleus</keyword>
<evidence type="ECO:0000256" key="8">
    <source>
        <dbReference type="ARBA" id="ARBA00023163"/>
    </source>
</evidence>
<comment type="subcellular location">
    <subcellularLocation>
        <location evidence="1">Nucleus</location>
    </subcellularLocation>
</comment>
<dbReference type="GO" id="GO:0000118">
    <property type="term" value="C:histone deacetylase complex"/>
    <property type="evidence" value="ECO:0007669"/>
    <property type="project" value="TreeGrafter"/>
</dbReference>
<evidence type="ECO:0000256" key="3">
    <source>
        <dbReference type="ARBA" id="ARBA00012111"/>
    </source>
</evidence>
<sequence length="567" mass="59929">MSPSPNGFTGLSYDVSSLRHSPPPGWGPSSDVSSSVNAAISLSLTDHKSCHESAVDMITGTGQAARCVKQACNPINDHELLLVHTAAHVEGVKALGQMQQGKRAHQMKKKPHEFFMGDGTEEAARKSAGGVVGMCRQVFSGRLHNGFCLSRPPGSQASPSSSSSCCIFNNVAVGAATLLQQGASRVMIVDLSRSFPAGTVSCFSSDPNVLVFSVHCSTSSKFSKSSFTGVGPGVGYTCNVSLPAHSCTDSSYLSAICSLALPLGASFRPDVLLISCGFDHSDHSPYGLTVDGYKDCLRLLLRLTRGRCVAVAEGGGTRPPSVAAYAAGVVGVLLGDEDKESRVKGGKSALSPRTKGKSLGLLGSPRKNKSPSPRPSSSSTSSSSSDAIIRCGWMSKQGHLIKSWRRRYFVLTSRSLGYYAHETWDSSNPGKDQRGCISLYGAVVDTLADKPALKLLSGKKDRSNCLYIVGRSGEKDFVIEAKDRMEAEEWAQQIRGLWGEVKEAVMGRRLRVGREELKLAVKGWAIVVLAMYGRMAANGFTENVGEVVEGVGRGGGWGGVGNGSVGL</sequence>
<evidence type="ECO:0000256" key="9">
    <source>
        <dbReference type="ARBA" id="ARBA00023242"/>
    </source>
</evidence>
<evidence type="ECO:0000313" key="12">
    <source>
        <dbReference type="EMBL" id="GMH62400.1"/>
    </source>
</evidence>
<evidence type="ECO:0000256" key="6">
    <source>
        <dbReference type="ARBA" id="ARBA00022853"/>
    </source>
</evidence>
<dbReference type="EMBL" id="BRXZ01002458">
    <property type="protein sequence ID" value="GMH62400.1"/>
    <property type="molecule type" value="Genomic_DNA"/>
</dbReference>
<keyword evidence="7" id="KW-0805">Transcription regulation</keyword>
<dbReference type="SUPFAM" id="SSF50729">
    <property type="entry name" value="PH domain-like"/>
    <property type="match status" value="1"/>
</dbReference>
<feature type="region of interest" description="Disordered" evidence="10">
    <location>
        <begin position="1"/>
        <end position="32"/>
    </location>
</feature>
<keyword evidence="6" id="KW-0156">Chromatin regulator</keyword>
<evidence type="ECO:0000256" key="1">
    <source>
        <dbReference type="ARBA" id="ARBA00004123"/>
    </source>
</evidence>
<feature type="region of interest" description="Disordered" evidence="10">
    <location>
        <begin position="342"/>
        <end position="385"/>
    </location>
</feature>
<comment type="caution">
    <text evidence="12">The sequence shown here is derived from an EMBL/GenBank/DDBJ whole genome shotgun (WGS) entry which is preliminary data.</text>
</comment>
<dbReference type="InterPro" id="IPR023801">
    <property type="entry name" value="His_deacetylse_dom"/>
</dbReference>
<dbReference type="OrthoDB" id="185175at2759"/>
<feature type="compositionally biased region" description="Polar residues" evidence="10">
    <location>
        <begin position="1"/>
        <end position="19"/>
    </location>
</feature>
<dbReference type="PROSITE" id="PS50003">
    <property type="entry name" value="PH_DOMAIN"/>
    <property type="match status" value="1"/>
</dbReference>
<dbReference type="InterPro" id="IPR037138">
    <property type="entry name" value="His_deacetylse_dom_sf"/>
</dbReference>
<proteinExistence type="inferred from homology"/>
<dbReference type="PANTHER" id="PTHR10625:SF5">
    <property type="entry name" value="HISTONE DEACETYLASE"/>
    <property type="match status" value="1"/>
</dbReference>
<comment type="similarity">
    <text evidence="2">Belongs to the histone deacetylase family. HD type 2 subfamily.</text>
</comment>
<evidence type="ECO:0000256" key="4">
    <source>
        <dbReference type="ARBA" id="ARBA00022491"/>
    </source>
</evidence>
<dbReference type="SMART" id="SM00233">
    <property type="entry name" value="PH"/>
    <property type="match status" value="1"/>
</dbReference>
<feature type="compositionally biased region" description="Low complexity" evidence="10">
    <location>
        <begin position="375"/>
        <end position="385"/>
    </location>
</feature>
<gene>
    <name evidence="12" type="ORF">TrRE_jg12015</name>
</gene>
<keyword evidence="4" id="KW-0678">Repressor</keyword>
<organism evidence="12 13">
    <name type="scientific">Triparma retinervis</name>
    <dbReference type="NCBI Taxonomy" id="2557542"/>
    <lineage>
        <taxon>Eukaryota</taxon>
        <taxon>Sar</taxon>
        <taxon>Stramenopiles</taxon>
        <taxon>Ochrophyta</taxon>
        <taxon>Bolidophyceae</taxon>
        <taxon>Parmales</taxon>
        <taxon>Triparmaceae</taxon>
        <taxon>Triparma</taxon>
    </lineage>
</organism>
<dbReference type="SUPFAM" id="SSF52768">
    <property type="entry name" value="Arginase/deacetylase"/>
    <property type="match status" value="1"/>
</dbReference>
<dbReference type="InterPro" id="IPR023696">
    <property type="entry name" value="Ureohydrolase_dom_sf"/>
</dbReference>
<keyword evidence="8" id="KW-0804">Transcription</keyword>
<keyword evidence="5" id="KW-0378">Hydrolase</keyword>
<dbReference type="Gene3D" id="3.40.800.20">
    <property type="entry name" value="Histone deacetylase domain"/>
    <property type="match status" value="1"/>
</dbReference>
<keyword evidence="13" id="KW-1185">Reference proteome</keyword>
<name>A0A9W7A3F8_9STRA</name>
<dbReference type="GO" id="GO:0040029">
    <property type="term" value="P:epigenetic regulation of gene expression"/>
    <property type="evidence" value="ECO:0007669"/>
    <property type="project" value="TreeGrafter"/>
</dbReference>
<dbReference type="PANTHER" id="PTHR10625">
    <property type="entry name" value="HISTONE DEACETYLASE HDAC1-RELATED"/>
    <property type="match status" value="1"/>
</dbReference>
<dbReference type="Proteomes" id="UP001165082">
    <property type="component" value="Unassembled WGS sequence"/>
</dbReference>
<reference evidence="12" key="1">
    <citation type="submission" date="2022-07" db="EMBL/GenBank/DDBJ databases">
        <title>Genome analysis of Parmales, a sister group of diatoms, reveals the evolutionary specialization of diatoms from phago-mixotrophs to photoautotrophs.</title>
        <authorList>
            <person name="Ban H."/>
            <person name="Sato S."/>
            <person name="Yoshikawa S."/>
            <person name="Kazumasa Y."/>
            <person name="Nakamura Y."/>
            <person name="Ichinomiya M."/>
            <person name="Saitoh K."/>
            <person name="Sato N."/>
            <person name="Blanc-Mathieu R."/>
            <person name="Endo H."/>
            <person name="Kuwata A."/>
            <person name="Ogata H."/>
        </authorList>
    </citation>
    <scope>NUCLEOTIDE SEQUENCE</scope>
</reference>